<evidence type="ECO:0000313" key="1">
    <source>
        <dbReference type="EMBL" id="OTF71907.1"/>
    </source>
</evidence>
<accession>A0A1Y3AV73</accession>
<organism evidence="1 2">
    <name type="scientific">Euroglyphus maynei</name>
    <name type="common">Mayne's house dust mite</name>
    <dbReference type="NCBI Taxonomy" id="6958"/>
    <lineage>
        <taxon>Eukaryota</taxon>
        <taxon>Metazoa</taxon>
        <taxon>Ecdysozoa</taxon>
        <taxon>Arthropoda</taxon>
        <taxon>Chelicerata</taxon>
        <taxon>Arachnida</taxon>
        <taxon>Acari</taxon>
        <taxon>Acariformes</taxon>
        <taxon>Sarcoptiformes</taxon>
        <taxon>Astigmata</taxon>
        <taxon>Psoroptidia</taxon>
        <taxon>Analgoidea</taxon>
        <taxon>Pyroglyphidae</taxon>
        <taxon>Pyroglyphinae</taxon>
        <taxon>Euroglyphus</taxon>
    </lineage>
</organism>
<gene>
    <name evidence="1" type="ORF">BLA29_012599</name>
</gene>
<dbReference type="EMBL" id="MUJZ01058726">
    <property type="protein sequence ID" value="OTF71907.1"/>
    <property type="molecule type" value="Genomic_DNA"/>
</dbReference>
<dbReference type="AlphaFoldDB" id="A0A1Y3AV73"/>
<dbReference type="Proteomes" id="UP000194236">
    <property type="component" value="Unassembled WGS sequence"/>
</dbReference>
<comment type="caution">
    <text evidence="1">The sequence shown here is derived from an EMBL/GenBank/DDBJ whole genome shotgun (WGS) entry which is preliminary data.</text>
</comment>
<keyword evidence="2" id="KW-1185">Reference proteome</keyword>
<evidence type="ECO:0000313" key="2">
    <source>
        <dbReference type="Proteomes" id="UP000194236"/>
    </source>
</evidence>
<name>A0A1Y3AV73_EURMA</name>
<proteinExistence type="predicted"/>
<reference evidence="1 2" key="1">
    <citation type="submission" date="2017-03" db="EMBL/GenBank/DDBJ databases">
        <title>Genome Survey of Euroglyphus maynei.</title>
        <authorList>
            <person name="Arlian L.G."/>
            <person name="Morgan M.S."/>
            <person name="Rider S.D."/>
        </authorList>
    </citation>
    <scope>NUCLEOTIDE SEQUENCE [LARGE SCALE GENOMIC DNA]</scope>
    <source>
        <strain evidence="1">Arlian Lab</strain>
        <tissue evidence="1">Whole body</tissue>
    </source>
</reference>
<sequence length="82" mass="9714">MNLIKVVRHFRMTGMIDRTNDVFYTPVLDEKSKVVVRFDIVHHHLMTMNVITIHEDHHILLDDGVEVKHHHIGALNNRNFDH</sequence>
<protein>
    <submittedName>
        <fullName evidence="1">Uncharacterized protein</fullName>
    </submittedName>
</protein>